<evidence type="ECO:0000256" key="2">
    <source>
        <dbReference type="SAM" id="MobiDB-lite"/>
    </source>
</evidence>
<feature type="compositionally biased region" description="Basic and acidic residues" evidence="2">
    <location>
        <begin position="339"/>
        <end position="351"/>
    </location>
</feature>
<gene>
    <name evidence="3" type="ORF">IF1G_00064</name>
</gene>
<reference evidence="3 4" key="1">
    <citation type="journal article" date="2019" name="Appl. Microbiol. Biotechnol.">
        <title>Genome sequence of Isaria javanica and comparative genome analysis insights into family S53 peptidase evolution in fungal entomopathogens.</title>
        <authorList>
            <person name="Lin R."/>
            <person name="Zhang X."/>
            <person name="Xin B."/>
            <person name="Zou M."/>
            <person name="Gao Y."/>
            <person name="Qin F."/>
            <person name="Hu Q."/>
            <person name="Xie B."/>
            <person name="Cheng X."/>
        </authorList>
    </citation>
    <scope>NUCLEOTIDE SEQUENCE [LARGE SCALE GENOMIC DNA]</scope>
    <source>
        <strain evidence="3 4">IJ1G</strain>
    </source>
</reference>
<proteinExistence type="predicted"/>
<feature type="compositionally biased region" description="Basic and acidic residues" evidence="2">
    <location>
        <begin position="220"/>
        <end position="229"/>
    </location>
</feature>
<dbReference type="Proteomes" id="UP000315783">
    <property type="component" value="Unassembled WGS sequence"/>
</dbReference>
<evidence type="ECO:0000313" key="3">
    <source>
        <dbReference type="EMBL" id="TQW00133.1"/>
    </source>
</evidence>
<feature type="region of interest" description="Disordered" evidence="2">
    <location>
        <begin position="110"/>
        <end position="229"/>
    </location>
</feature>
<keyword evidence="4" id="KW-1185">Reference proteome</keyword>
<dbReference type="OrthoDB" id="4869127at2759"/>
<sequence length="451" mass="50852">MTKDASDSAVDYANFSNRVEFEIRQRFLPLCSEDEKQDVERYLIPLAKFVASTVAPSRHNLVKGTVPDECPEQLRWAVACFVFGTDKIKASRKFGNYVRENESLLEKFQLHKGPCVPMPKQPTRPGRSGEKRKASETQTGDGDDHDNVRRMKTKILPTQTNSSTGGDAIDGSETDPGGGNIANNYRNETDQSNREADMSGEDSDIHKREADIINRTSSLESRESELNDRDTALQREANLRDYEDSINSREAVLANRKVALKIRQNEIMDYETALDRRESDLKKSEAELDDCEAALRSREATLTSSEIDLTNREISIKSRETSLITLEADLDSREALLDSRESELKGREASLRTRQSQPGSEPKQENDHDESGTQAQSGLEFDRDGVECYQKCYNRAILDINALRVVVDTAVGSVPDERHRNDLMEEFKEAADRLIAATNGGWKLFRHLGRK</sequence>
<feature type="region of interest" description="Disordered" evidence="2">
    <location>
        <begin position="339"/>
        <end position="379"/>
    </location>
</feature>
<dbReference type="STRING" id="43265.A0A545VEI6"/>
<dbReference type="EMBL" id="SPUK01000001">
    <property type="protein sequence ID" value="TQW00133.1"/>
    <property type="molecule type" value="Genomic_DNA"/>
</dbReference>
<feature type="coiled-coil region" evidence="1">
    <location>
        <begin position="267"/>
        <end position="301"/>
    </location>
</feature>
<evidence type="ECO:0000256" key="1">
    <source>
        <dbReference type="SAM" id="Coils"/>
    </source>
</evidence>
<feature type="compositionally biased region" description="Polar residues" evidence="2">
    <location>
        <begin position="156"/>
        <end position="165"/>
    </location>
</feature>
<evidence type="ECO:0000313" key="4">
    <source>
        <dbReference type="Proteomes" id="UP000315783"/>
    </source>
</evidence>
<keyword evidence="1" id="KW-0175">Coiled coil</keyword>
<feature type="compositionally biased region" description="Basic and acidic residues" evidence="2">
    <location>
        <begin position="362"/>
        <end position="371"/>
    </location>
</feature>
<name>A0A545VEI6_9HYPO</name>
<dbReference type="AlphaFoldDB" id="A0A545VEI6"/>
<comment type="caution">
    <text evidence="3">The sequence shown here is derived from an EMBL/GenBank/DDBJ whole genome shotgun (WGS) entry which is preliminary data.</text>
</comment>
<organism evidence="3 4">
    <name type="scientific">Cordyceps javanica</name>
    <dbReference type="NCBI Taxonomy" id="43265"/>
    <lineage>
        <taxon>Eukaryota</taxon>
        <taxon>Fungi</taxon>
        <taxon>Dikarya</taxon>
        <taxon>Ascomycota</taxon>
        <taxon>Pezizomycotina</taxon>
        <taxon>Sordariomycetes</taxon>
        <taxon>Hypocreomycetidae</taxon>
        <taxon>Hypocreales</taxon>
        <taxon>Cordycipitaceae</taxon>
        <taxon>Cordyceps</taxon>
    </lineage>
</organism>
<accession>A0A545VEI6</accession>
<protein>
    <submittedName>
        <fullName evidence="3">Neuroblast differentiation-associated protein</fullName>
    </submittedName>
</protein>
<feature type="compositionally biased region" description="Basic and acidic residues" evidence="2">
    <location>
        <begin position="187"/>
        <end position="212"/>
    </location>
</feature>